<dbReference type="PANTHER" id="PTHR10272:SF0">
    <property type="entry name" value="PLATELET-ACTIVATING FACTOR ACETYLHYDROLASE"/>
    <property type="match status" value="1"/>
</dbReference>
<feature type="transmembrane region" description="Helical" evidence="4">
    <location>
        <begin position="29"/>
        <end position="47"/>
    </location>
</feature>
<dbReference type="Pfam" id="PF03403">
    <property type="entry name" value="PAF-AH_p_II"/>
    <property type="match status" value="1"/>
</dbReference>
<keyword evidence="1 5" id="KW-0378">Hydrolase</keyword>
<name>A0A285SQP7_9BACL</name>
<dbReference type="SUPFAM" id="SSF53474">
    <property type="entry name" value="alpha/beta-Hydrolases"/>
    <property type="match status" value="1"/>
</dbReference>
<evidence type="ECO:0000256" key="4">
    <source>
        <dbReference type="SAM" id="Phobius"/>
    </source>
</evidence>
<dbReference type="OrthoDB" id="9814760at2"/>
<dbReference type="GO" id="GO:0016042">
    <property type="term" value="P:lipid catabolic process"/>
    <property type="evidence" value="ECO:0007669"/>
    <property type="project" value="UniProtKB-KW"/>
</dbReference>
<keyword evidence="2" id="KW-0442">Lipid degradation</keyword>
<accession>A0A285SQP7</accession>
<feature type="transmembrane region" description="Helical" evidence="4">
    <location>
        <begin position="6"/>
        <end position="22"/>
    </location>
</feature>
<keyword evidence="6" id="KW-1185">Reference proteome</keyword>
<proteinExistence type="predicted"/>
<dbReference type="AlphaFoldDB" id="A0A285SQP7"/>
<organism evidence="5 6">
    <name type="scientific">Ureibacillus xyleni</name>
    <dbReference type="NCBI Taxonomy" id="614648"/>
    <lineage>
        <taxon>Bacteria</taxon>
        <taxon>Bacillati</taxon>
        <taxon>Bacillota</taxon>
        <taxon>Bacilli</taxon>
        <taxon>Bacillales</taxon>
        <taxon>Caryophanaceae</taxon>
        <taxon>Ureibacillus</taxon>
    </lineage>
</organism>
<feature type="transmembrane region" description="Helical" evidence="4">
    <location>
        <begin position="81"/>
        <end position="104"/>
    </location>
</feature>
<protein>
    <submittedName>
        <fullName evidence="5">Platelet-activating factor acetylhydrolase isoform II</fullName>
    </submittedName>
</protein>
<sequence length="351" mass="39941">MRILELSYISAITLIAISLFIIPKENKKVIYKIFVFIVALAFIQIFFEGFRWQMVPSYLLGVFIIFLISKRNLLIRKRSSHFYVSFLVCWIPLSILLPILLPIFQLPKPTGNFETGVVHESLSGETMKIWYPTLASGEEKASYLSFKEIKDLSPFFQSHLEKVKANSVFGTPVASNNDGFPVIILSHDLSDSYFTGIGEELASHGFIVVVTENQDTKQIVEYLSSLNGKSPFHLDLQNIGVIAHSIANYPTLFHRANIKSGVSINSDKSGKPLLTFHMGNHEEYFATIDGATHMNFTDVYFYSPYLSIRDKVNPKKELKLTSKLLLQYFKSTLTNDISETFLDERITIIRK</sequence>
<evidence type="ECO:0000256" key="1">
    <source>
        <dbReference type="ARBA" id="ARBA00022801"/>
    </source>
</evidence>
<dbReference type="InterPro" id="IPR029058">
    <property type="entry name" value="AB_hydrolase_fold"/>
</dbReference>
<dbReference type="GO" id="GO:0003847">
    <property type="term" value="F:1-alkyl-2-acetylglycerophosphocholine esterase activity"/>
    <property type="evidence" value="ECO:0007669"/>
    <property type="project" value="TreeGrafter"/>
</dbReference>
<dbReference type="RefSeq" id="WP_097073369.1">
    <property type="nucleotide sequence ID" value="NZ_OBMQ01000005.1"/>
</dbReference>
<evidence type="ECO:0000256" key="2">
    <source>
        <dbReference type="ARBA" id="ARBA00022963"/>
    </source>
</evidence>
<keyword evidence="3" id="KW-0443">Lipid metabolism</keyword>
<keyword evidence="4" id="KW-1133">Transmembrane helix</keyword>
<keyword evidence="4" id="KW-0812">Transmembrane</keyword>
<reference evidence="6" key="1">
    <citation type="submission" date="2017-08" db="EMBL/GenBank/DDBJ databases">
        <authorList>
            <person name="Varghese N."/>
            <person name="Submissions S."/>
        </authorList>
    </citation>
    <scope>NUCLEOTIDE SEQUENCE [LARGE SCALE GENOMIC DNA]</scope>
    <source>
        <strain evidence="6">JC22</strain>
    </source>
</reference>
<dbReference type="Gene3D" id="3.40.50.1820">
    <property type="entry name" value="alpha/beta hydrolase"/>
    <property type="match status" value="2"/>
</dbReference>
<keyword evidence="4" id="KW-0472">Membrane</keyword>
<dbReference type="PANTHER" id="PTHR10272">
    <property type="entry name" value="PLATELET-ACTIVATING FACTOR ACETYLHYDROLASE"/>
    <property type="match status" value="1"/>
</dbReference>
<evidence type="ECO:0000313" key="6">
    <source>
        <dbReference type="Proteomes" id="UP000219636"/>
    </source>
</evidence>
<evidence type="ECO:0000313" key="5">
    <source>
        <dbReference type="EMBL" id="SOC08555.1"/>
    </source>
</evidence>
<dbReference type="EMBL" id="OBMQ01000005">
    <property type="protein sequence ID" value="SOC08555.1"/>
    <property type="molecule type" value="Genomic_DNA"/>
</dbReference>
<feature type="transmembrane region" description="Helical" evidence="4">
    <location>
        <begin position="53"/>
        <end position="69"/>
    </location>
</feature>
<gene>
    <name evidence="5" type="ORF">SAMN05880501_105102</name>
</gene>
<dbReference type="Proteomes" id="UP000219636">
    <property type="component" value="Unassembled WGS sequence"/>
</dbReference>
<evidence type="ECO:0000256" key="3">
    <source>
        <dbReference type="ARBA" id="ARBA00023098"/>
    </source>
</evidence>